<reference evidence="1" key="1">
    <citation type="submission" date="2015-12" db="EMBL/GenBank/DDBJ databases">
        <title>Gene expression during late stages of embryo sac development: a critical building block for successful pollen-pistil interactions.</title>
        <authorList>
            <person name="Liu Y."/>
            <person name="Joly V."/>
            <person name="Sabar M."/>
            <person name="Matton D.P."/>
        </authorList>
    </citation>
    <scope>NUCLEOTIDE SEQUENCE</scope>
</reference>
<evidence type="ECO:0000313" key="1">
    <source>
        <dbReference type="EMBL" id="JAP13325.1"/>
    </source>
</evidence>
<dbReference type="EMBL" id="GEDG01028228">
    <property type="protein sequence ID" value="JAP13325.1"/>
    <property type="molecule type" value="Transcribed_RNA"/>
</dbReference>
<accession>A0A0V0GZH6</accession>
<feature type="non-terminal residue" evidence="1">
    <location>
        <position position="1"/>
    </location>
</feature>
<name>A0A0V0GZH6_SOLCH</name>
<organism evidence="1">
    <name type="scientific">Solanum chacoense</name>
    <name type="common">Chaco potato</name>
    <dbReference type="NCBI Taxonomy" id="4108"/>
    <lineage>
        <taxon>Eukaryota</taxon>
        <taxon>Viridiplantae</taxon>
        <taxon>Streptophyta</taxon>
        <taxon>Embryophyta</taxon>
        <taxon>Tracheophyta</taxon>
        <taxon>Spermatophyta</taxon>
        <taxon>Magnoliopsida</taxon>
        <taxon>eudicotyledons</taxon>
        <taxon>Gunneridae</taxon>
        <taxon>Pentapetalae</taxon>
        <taxon>asterids</taxon>
        <taxon>lamiids</taxon>
        <taxon>Solanales</taxon>
        <taxon>Solanaceae</taxon>
        <taxon>Solanoideae</taxon>
        <taxon>Solaneae</taxon>
        <taxon>Solanum</taxon>
    </lineage>
</organism>
<sequence length="65" mass="7863">RQSQQKYHTSLVKQFKYLDKCCLFFYTLENIYNLLKQGNVKQKKDLSSQKLHLKCSWVHSSCYSR</sequence>
<proteinExistence type="predicted"/>
<dbReference type="AlphaFoldDB" id="A0A0V0GZH6"/>
<protein>
    <submittedName>
        <fullName evidence="1">Putative ovule protein</fullName>
    </submittedName>
</protein>